<feature type="domain" description="Solute-binding protein family 5" evidence="3">
    <location>
        <begin position="83"/>
        <end position="475"/>
    </location>
</feature>
<evidence type="ECO:0000313" key="5">
    <source>
        <dbReference type="Proteomes" id="UP001519342"/>
    </source>
</evidence>
<dbReference type="PANTHER" id="PTHR30290:SF64">
    <property type="entry name" value="ABC TRANSPORTER PERIPLASMIC BINDING PROTEIN"/>
    <property type="match status" value="1"/>
</dbReference>
<dbReference type="Gene3D" id="3.40.190.10">
    <property type="entry name" value="Periplasmic binding protein-like II"/>
    <property type="match status" value="1"/>
</dbReference>
<dbReference type="PANTHER" id="PTHR30290">
    <property type="entry name" value="PERIPLASMIC BINDING COMPONENT OF ABC TRANSPORTER"/>
    <property type="match status" value="1"/>
</dbReference>
<dbReference type="EMBL" id="JAGGKS010000002">
    <property type="protein sequence ID" value="MBP1925277.1"/>
    <property type="molecule type" value="Genomic_DNA"/>
</dbReference>
<dbReference type="RefSeq" id="WP_209510999.1">
    <property type="nucleotide sequence ID" value="NZ_JAGGKS010000002.1"/>
</dbReference>
<sequence>MKKLLSILLVVTLVIGLAACGAPTDNNTGGESTSEPDVKHILNLGITSFPTNVNPFSQRMQQDHDGLRMYETLVNHDAETLEFEGLLADSWNVSDDGLVWTLKLREDVTWQDGEKFDAEDVVFTYKTIVDSKANEAAAFTRKAEVKYIEKVEQTGDYEVKLTTSIPVANFLIETLGVIYIVPEHIWGPMETQALLDYQNEVPIGTSPWKIVGEFNPQNTELEYERYDGYYGKMPKVDGLLYIMFENKDTMFQAFKAGNIDMFSPSGTQVTELEGTEGITVVKNLQPKLTQIGINIWDPEKTPIEGQLENPGNIILRREKNVRQAIDFALDKQKLVDDVLKGAGYAGSTLVPTSAGKWHLDIQHDYNPEKAIKLLEEAGFTNFETVEISGREVQVRTNDAGEKLLFRFALLTDGYAWHYRDSTPYIVNNLEAVGIGLNIEPMEGSMLGATMKLDSETWCDYDMYIWGWTPGYDPNYILTVLTTEQIGNRQEVMYSNPEYDALVEKQVQQVVDEERLETVYAAQKMIYDEACYIPLYYQGYYDAYNSDKWEGIIQFGGDGTIFNSDCYKNITPK</sequence>
<evidence type="ECO:0000256" key="1">
    <source>
        <dbReference type="ARBA" id="ARBA00022729"/>
    </source>
</evidence>
<dbReference type="PIRSF" id="PIRSF002741">
    <property type="entry name" value="MppA"/>
    <property type="match status" value="1"/>
</dbReference>
<gene>
    <name evidence="4" type="ORF">J2Z76_001134</name>
</gene>
<dbReference type="InterPro" id="IPR039424">
    <property type="entry name" value="SBP_5"/>
</dbReference>
<protein>
    <submittedName>
        <fullName evidence="4">Peptide/nickel transport system substrate-binding protein</fullName>
    </submittedName>
</protein>
<reference evidence="4 5" key="1">
    <citation type="submission" date="2021-03" db="EMBL/GenBank/DDBJ databases">
        <title>Genomic Encyclopedia of Type Strains, Phase IV (KMG-IV): sequencing the most valuable type-strain genomes for metagenomic binning, comparative biology and taxonomic classification.</title>
        <authorList>
            <person name="Goeker M."/>
        </authorList>
    </citation>
    <scope>NUCLEOTIDE SEQUENCE [LARGE SCALE GENOMIC DNA]</scope>
    <source>
        <strain evidence="4 5">DSM 24004</strain>
    </source>
</reference>
<dbReference type="InterPro" id="IPR000914">
    <property type="entry name" value="SBP_5_dom"/>
</dbReference>
<feature type="chain" id="PRO_5046031785" evidence="2">
    <location>
        <begin position="22"/>
        <end position="572"/>
    </location>
</feature>
<dbReference type="PROSITE" id="PS51257">
    <property type="entry name" value="PROKAR_LIPOPROTEIN"/>
    <property type="match status" value="1"/>
</dbReference>
<dbReference type="Gene3D" id="3.10.105.10">
    <property type="entry name" value="Dipeptide-binding Protein, Domain 3"/>
    <property type="match status" value="1"/>
</dbReference>
<organism evidence="4 5">
    <name type="scientific">Sedimentibacter acidaminivorans</name>
    <dbReference type="NCBI Taxonomy" id="913099"/>
    <lineage>
        <taxon>Bacteria</taxon>
        <taxon>Bacillati</taxon>
        <taxon>Bacillota</taxon>
        <taxon>Tissierellia</taxon>
        <taxon>Sedimentibacter</taxon>
    </lineage>
</organism>
<dbReference type="CDD" id="cd00995">
    <property type="entry name" value="PBP2_NikA_DppA_OppA_like"/>
    <property type="match status" value="1"/>
</dbReference>
<evidence type="ECO:0000313" key="4">
    <source>
        <dbReference type="EMBL" id="MBP1925277.1"/>
    </source>
</evidence>
<evidence type="ECO:0000256" key="2">
    <source>
        <dbReference type="SAM" id="SignalP"/>
    </source>
</evidence>
<name>A0ABS4GC88_9FIRM</name>
<feature type="signal peptide" evidence="2">
    <location>
        <begin position="1"/>
        <end position="21"/>
    </location>
</feature>
<dbReference type="Gene3D" id="3.90.76.10">
    <property type="entry name" value="Dipeptide-binding Protein, Domain 1"/>
    <property type="match status" value="1"/>
</dbReference>
<keyword evidence="1 2" id="KW-0732">Signal</keyword>
<keyword evidence="5" id="KW-1185">Reference proteome</keyword>
<dbReference type="Proteomes" id="UP001519342">
    <property type="component" value="Unassembled WGS sequence"/>
</dbReference>
<dbReference type="InterPro" id="IPR030678">
    <property type="entry name" value="Peptide/Ni-bd"/>
</dbReference>
<dbReference type="Pfam" id="PF00496">
    <property type="entry name" value="SBP_bac_5"/>
    <property type="match status" value="1"/>
</dbReference>
<dbReference type="SUPFAM" id="SSF53850">
    <property type="entry name" value="Periplasmic binding protein-like II"/>
    <property type="match status" value="1"/>
</dbReference>
<evidence type="ECO:0000259" key="3">
    <source>
        <dbReference type="Pfam" id="PF00496"/>
    </source>
</evidence>
<comment type="caution">
    <text evidence="4">The sequence shown here is derived from an EMBL/GenBank/DDBJ whole genome shotgun (WGS) entry which is preliminary data.</text>
</comment>
<proteinExistence type="predicted"/>
<accession>A0ABS4GC88</accession>